<keyword evidence="3" id="KW-0862">Zinc</keyword>
<dbReference type="Pfam" id="PF03226">
    <property type="entry name" value="Yippee-Mis18"/>
    <property type="match status" value="1"/>
</dbReference>
<keyword evidence="7" id="KW-1185">Reference proteome</keyword>
<comment type="caution">
    <text evidence="6">The sequence shown here is derived from an EMBL/GenBank/DDBJ whole genome shotgun (WGS) entry which is preliminary data.</text>
</comment>
<evidence type="ECO:0000256" key="4">
    <source>
        <dbReference type="RuleBase" id="RU110713"/>
    </source>
</evidence>
<dbReference type="Proteomes" id="UP000695562">
    <property type="component" value="Unassembled WGS sequence"/>
</dbReference>
<accession>A0A8J4PT41</accession>
<reference evidence="6" key="1">
    <citation type="submission" date="2020-01" db="EMBL/GenBank/DDBJ databases">
        <title>Development of genomics and gene disruption for Polysphondylium violaceum indicates a role for the polyketide synthase stlB in stalk morphogenesis.</title>
        <authorList>
            <person name="Narita B."/>
            <person name="Kawabe Y."/>
            <person name="Kin K."/>
            <person name="Saito T."/>
            <person name="Gibbs R."/>
            <person name="Kuspa A."/>
            <person name="Muzny D."/>
            <person name="Queller D."/>
            <person name="Richards S."/>
            <person name="Strassman J."/>
            <person name="Sucgang R."/>
            <person name="Worley K."/>
            <person name="Schaap P."/>
        </authorList>
    </citation>
    <scope>NUCLEOTIDE SEQUENCE</scope>
    <source>
        <strain evidence="6">QSvi11</strain>
    </source>
</reference>
<evidence type="ECO:0000313" key="7">
    <source>
        <dbReference type="Proteomes" id="UP000695562"/>
    </source>
</evidence>
<evidence type="ECO:0000259" key="5">
    <source>
        <dbReference type="PROSITE" id="PS51792"/>
    </source>
</evidence>
<dbReference type="PANTHER" id="PTHR13848">
    <property type="entry name" value="PROTEIN YIPPEE-LIKE CG15309-RELATED"/>
    <property type="match status" value="1"/>
</dbReference>
<dbReference type="OrthoDB" id="6407410at2759"/>
<protein>
    <recommendedName>
        <fullName evidence="4">Protein yippee-like</fullName>
    </recommendedName>
</protein>
<comment type="similarity">
    <text evidence="1 4">Belongs to the yippee family.</text>
</comment>
<dbReference type="InterPro" id="IPR004910">
    <property type="entry name" value="Yippee/Mis18/Cereblon"/>
</dbReference>
<feature type="domain" description="Yippee" evidence="5">
    <location>
        <begin position="13"/>
        <end position="110"/>
    </location>
</feature>
<sequence length="128" mass="14414">MGKLFKNYLNGPSIFCCINCKTHLSLHEQLISKAFQGRHGPAYLFGDCVNVSVGPSEDRTLTTGMHIVADIYCIDCGDILGWKYEFAKDESQKYKVGKFILEKAKIQKETVYDSIERTSSLVLLDNLV</sequence>
<name>A0A8J4PT41_9MYCE</name>
<dbReference type="AlphaFoldDB" id="A0A8J4PT41"/>
<dbReference type="InterPro" id="IPR039058">
    <property type="entry name" value="Yippee_fam"/>
</dbReference>
<evidence type="ECO:0000313" key="6">
    <source>
        <dbReference type="EMBL" id="KAF2073255.1"/>
    </source>
</evidence>
<organism evidence="6 7">
    <name type="scientific">Polysphondylium violaceum</name>
    <dbReference type="NCBI Taxonomy" id="133409"/>
    <lineage>
        <taxon>Eukaryota</taxon>
        <taxon>Amoebozoa</taxon>
        <taxon>Evosea</taxon>
        <taxon>Eumycetozoa</taxon>
        <taxon>Dictyostelia</taxon>
        <taxon>Dictyosteliales</taxon>
        <taxon>Dictyosteliaceae</taxon>
        <taxon>Polysphondylium</taxon>
    </lineage>
</organism>
<keyword evidence="2" id="KW-0479">Metal-binding</keyword>
<dbReference type="GO" id="GO:0046872">
    <property type="term" value="F:metal ion binding"/>
    <property type="evidence" value="ECO:0007669"/>
    <property type="project" value="UniProtKB-KW"/>
</dbReference>
<evidence type="ECO:0000256" key="3">
    <source>
        <dbReference type="ARBA" id="ARBA00022833"/>
    </source>
</evidence>
<dbReference type="EMBL" id="AJWJ01000216">
    <property type="protein sequence ID" value="KAF2073255.1"/>
    <property type="molecule type" value="Genomic_DNA"/>
</dbReference>
<dbReference type="PROSITE" id="PS51792">
    <property type="entry name" value="YIPPEE"/>
    <property type="match status" value="1"/>
</dbReference>
<gene>
    <name evidence="6" type="ORF">CYY_005417</name>
</gene>
<evidence type="ECO:0000256" key="1">
    <source>
        <dbReference type="ARBA" id="ARBA00005613"/>
    </source>
</evidence>
<proteinExistence type="inferred from homology"/>
<dbReference type="InterPro" id="IPR034751">
    <property type="entry name" value="Yippee"/>
</dbReference>
<evidence type="ECO:0000256" key="2">
    <source>
        <dbReference type="ARBA" id="ARBA00022723"/>
    </source>
</evidence>